<dbReference type="InterPro" id="IPR015422">
    <property type="entry name" value="PyrdxlP-dep_Trfase_small"/>
</dbReference>
<dbReference type="RefSeq" id="WP_271883822.1">
    <property type="nucleotide sequence ID" value="NZ_CP067136.1"/>
</dbReference>
<accession>A0ABY7SJ77</accession>
<sequence length="332" mass="36214">MARDHGGNIDWAMATYGGGDWIDLSTGINRRPWPVSGISDAAWRSLPTHAAMQRLIGVAAACYRCDPSRLLAVNGASAAIQMIPRLFPPGRAAVLTPTYNEHAASLRHAGWPVSEVSGIDQMEGFDLAVLVNPNNPDGREWQAETLATLATTVGHLVVDESFADPRPDLSLIPSLPRNALVLRSFGKFWGLAGLRLGFVIAQPDLLARLAEAAGPWAVNGPALDIATAAMADREWAEDAIGYHCEASLRLDRFAMKAGWQVVGGTHLFRLYDVSDAQAAQTALARHHIWTRRFPYSKSWMRMGVPGNRQEWDRIAHAFKAVFPTATDSMART</sequence>
<dbReference type="NCBIfam" id="TIGR01140">
    <property type="entry name" value="L_thr_O3P_dcar"/>
    <property type="match status" value="1"/>
</dbReference>
<comment type="function">
    <text evidence="2">Decarboxylates L-threonine-O-3-phosphate to yield (R)-1-amino-2-propanol O-2-phosphate, the precursor for the linkage between the nucleotide loop and the corrin ring in cobalamin.</text>
</comment>
<dbReference type="SUPFAM" id="SSF53383">
    <property type="entry name" value="PLP-dependent transferases"/>
    <property type="match status" value="1"/>
</dbReference>
<evidence type="ECO:0000313" key="11">
    <source>
        <dbReference type="EMBL" id="WCR06954.1"/>
    </source>
</evidence>
<evidence type="ECO:0000256" key="2">
    <source>
        <dbReference type="ARBA" id="ARBA00003444"/>
    </source>
</evidence>
<dbReference type="GO" id="GO:0048472">
    <property type="term" value="F:threonine-phosphate decarboxylase activity"/>
    <property type="evidence" value="ECO:0007669"/>
    <property type="project" value="UniProtKB-EC"/>
</dbReference>
<dbReference type="PANTHER" id="PTHR42885">
    <property type="entry name" value="HISTIDINOL-PHOSPHATE AMINOTRANSFERASE-RELATED"/>
    <property type="match status" value="1"/>
</dbReference>
<evidence type="ECO:0000256" key="6">
    <source>
        <dbReference type="ARBA" id="ARBA00022898"/>
    </source>
</evidence>
<proteinExistence type="predicted"/>
<evidence type="ECO:0000256" key="1">
    <source>
        <dbReference type="ARBA" id="ARBA00001933"/>
    </source>
</evidence>
<dbReference type="Gene3D" id="3.40.640.10">
    <property type="entry name" value="Type I PLP-dependent aspartate aminotransferase-like (Major domain)"/>
    <property type="match status" value="1"/>
</dbReference>
<evidence type="ECO:0000259" key="10">
    <source>
        <dbReference type="Pfam" id="PF00155"/>
    </source>
</evidence>
<comment type="cofactor">
    <cofactor evidence="1">
        <name>pyridoxal 5'-phosphate</name>
        <dbReference type="ChEBI" id="CHEBI:597326"/>
    </cofactor>
</comment>
<evidence type="ECO:0000313" key="12">
    <source>
        <dbReference type="Proteomes" id="UP001219349"/>
    </source>
</evidence>
<gene>
    <name evidence="11" type="ORF">JHX87_16030</name>
</gene>
<evidence type="ECO:0000256" key="4">
    <source>
        <dbReference type="ARBA" id="ARBA00012285"/>
    </source>
</evidence>
<evidence type="ECO:0000256" key="9">
    <source>
        <dbReference type="ARBA" id="ARBA00048531"/>
    </source>
</evidence>
<keyword evidence="7 11" id="KW-0456">Lyase</keyword>
<dbReference type="Pfam" id="PF00155">
    <property type="entry name" value="Aminotran_1_2"/>
    <property type="match status" value="1"/>
</dbReference>
<comment type="catalytic activity">
    <reaction evidence="9">
        <text>O-phospho-L-threonine + H(+) = (R)-1-aminopropan-2-yl phosphate + CO2</text>
        <dbReference type="Rhea" id="RHEA:11492"/>
        <dbReference type="ChEBI" id="CHEBI:15378"/>
        <dbReference type="ChEBI" id="CHEBI:16526"/>
        <dbReference type="ChEBI" id="CHEBI:58563"/>
        <dbReference type="ChEBI" id="CHEBI:58675"/>
        <dbReference type="EC" id="4.1.1.81"/>
    </reaction>
</comment>
<feature type="domain" description="Aminotransferase class I/classII large" evidence="10">
    <location>
        <begin position="65"/>
        <end position="317"/>
    </location>
</feature>
<evidence type="ECO:0000256" key="5">
    <source>
        <dbReference type="ARBA" id="ARBA00022573"/>
    </source>
</evidence>
<reference evidence="11 12" key="1">
    <citation type="submission" date="2021-01" db="EMBL/GenBank/DDBJ databases">
        <title>Biogeographic distribution of Paracoccus.</title>
        <authorList>
            <person name="Hollensteiner J."/>
            <person name="Leineberger J."/>
            <person name="Brinkhoff T."/>
            <person name="Daniel R."/>
        </authorList>
    </citation>
    <scope>NUCLEOTIDE SEQUENCE [LARGE SCALE GENOMIC DNA]</scope>
    <source>
        <strain evidence="11 12">KCTC 22803</strain>
    </source>
</reference>
<dbReference type="InterPro" id="IPR004839">
    <property type="entry name" value="Aminotransferase_I/II_large"/>
</dbReference>
<evidence type="ECO:0000256" key="3">
    <source>
        <dbReference type="ARBA" id="ARBA00004953"/>
    </source>
</evidence>
<dbReference type="PROSITE" id="PS00105">
    <property type="entry name" value="AA_TRANSFER_CLASS_1"/>
    <property type="match status" value="1"/>
</dbReference>
<protein>
    <recommendedName>
        <fullName evidence="4">threonine-phosphate decarboxylase</fullName>
        <ecNumber evidence="4">4.1.1.81</ecNumber>
    </recommendedName>
    <alternativeName>
        <fullName evidence="8">L-threonine-O-3-phosphate decarboxylase</fullName>
    </alternativeName>
</protein>
<keyword evidence="6" id="KW-0663">Pyridoxal phosphate</keyword>
<dbReference type="CDD" id="cd00609">
    <property type="entry name" value="AAT_like"/>
    <property type="match status" value="1"/>
</dbReference>
<keyword evidence="5" id="KW-0169">Cobalamin biosynthesis</keyword>
<dbReference type="EMBL" id="CP067136">
    <property type="protein sequence ID" value="WCR06954.1"/>
    <property type="molecule type" value="Genomic_DNA"/>
</dbReference>
<dbReference type="Proteomes" id="UP001219349">
    <property type="component" value="Chromosome"/>
</dbReference>
<organism evidence="11 12">
    <name type="scientific">Paracoccus fistulariae</name>
    <dbReference type="NCBI Taxonomy" id="658446"/>
    <lineage>
        <taxon>Bacteria</taxon>
        <taxon>Pseudomonadati</taxon>
        <taxon>Pseudomonadota</taxon>
        <taxon>Alphaproteobacteria</taxon>
        <taxon>Rhodobacterales</taxon>
        <taxon>Paracoccaceae</taxon>
        <taxon>Paracoccus</taxon>
    </lineage>
</organism>
<dbReference type="InterPro" id="IPR015424">
    <property type="entry name" value="PyrdxlP-dep_Trfase"/>
</dbReference>
<dbReference type="PANTHER" id="PTHR42885:SF1">
    <property type="entry name" value="THREONINE-PHOSPHATE DECARBOXYLASE"/>
    <property type="match status" value="1"/>
</dbReference>
<dbReference type="EC" id="4.1.1.81" evidence="4"/>
<dbReference type="InterPro" id="IPR004838">
    <property type="entry name" value="NHTrfase_class1_PyrdxlP-BS"/>
</dbReference>
<dbReference type="InterPro" id="IPR005860">
    <property type="entry name" value="CobD"/>
</dbReference>
<evidence type="ECO:0000256" key="7">
    <source>
        <dbReference type="ARBA" id="ARBA00023239"/>
    </source>
</evidence>
<comment type="pathway">
    <text evidence="3">Cofactor biosynthesis; adenosylcobalamin biosynthesis.</text>
</comment>
<dbReference type="Gene3D" id="3.90.1150.10">
    <property type="entry name" value="Aspartate Aminotransferase, domain 1"/>
    <property type="match status" value="1"/>
</dbReference>
<keyword evidence="12" id="KW-1185">Reference proteome</keyword>
<evidence type="ECO:0000256" key="8">
    <source>
        <dbReference type="ARBA" id="ARBA00029996"/>
    </source>
</evidence>
<dbReference type="InterPro" id="IPR015421">
    <property type="entry name" value="PyrdxlP-dep_Trfase_major"/>
</dbReference>
<name>A0ABY7SJ77_9RHOB</name>